<dbReference type="OrthoDB" id="10279655at2759"/>
<keyword evidence="2" id="KW-1185">Reference proteome</keyword>
<sequence length="148" mass="17006">MIANPVKYANTINYRTGDLDSTALYSKIIPPLRGRNKSEKYGPYSALEKAEISTICQFLWCIGVLIDSHKSSEHDIPWRRHRKRVGSVPVTSRMHLFTSEFLLMDEEEDVICSTHFLPNSLKMNRASSRKDASVASHLEKGRCFRIEY</sequence>
<comment type="caution">
    <text evidence="1">The sequence shown here is derived from an EMBL/GenBank/DDBJ whole genome shotgun (WGS) entry which is preliminary data.</text>
</comment>
<proteinExistence type="predicted"/>
<reference evidence="1" key="1">
    <citation type="submission" date="2020-08" db="EMBL/GenBank/DDBJ databases">
        <title>Multicomponent nature underlies the extraordinary mechanical properties of spider dragline silk.</title>
        <authorList>
            <person name="Kono N."/>
            <person name="Nakamura H."/>
            <person name="Mori M."/>
            <person name="Yoshida Y."/>
            <person name="Ohtoshi R."/>
            <person name="Malay A.D."/>
            <person name="Moran D.A.P."/>
            <person name="Tomita M."/>
            <person name="Numata K."/>
            <person name="Arakawa K."/>
        </authorList>
    </citation>
    <scope>NUCLEOTIDE SEQUENCE</scope>
</reference>
<accession>A0A8X6Y2A8</accession>
<organism evidence="1 2">
    <name type="scientific">Trichonephila inaurata madagascariensis</name>
    <dbReference type="NCBI Taxonomy" id="2747483"/>
    <lineage>
        <taxon>Eukaryota</taxon>
        <taxon>Metazoa</taxon>
        <taxon>Ecdysozoa</taxon>
        <taxon>Arthropoda</taxon>
        <taxon>Chelicerata</taxon>
        <taxon>Arachnida</taxon>
        <taxon>Araneae</taxon>
        <taxon>Araneomorphae</taxon>
        <taxon>Entelegynae</taxon>
        <taxon>Araneoidea</taxon>
        <taxon>Nephilidae</taxon>
        <taxon>Trichonephila</taxon>
        <taxon>Trichonephila inaurata</taxon>
    </lineage>
</organism>
<evidence type="ECO:0000313" key="1">
    <source>
        <dbReference type="EMBL" id="GFY64735.1"/>
    </source>
</evidence>
<gene>
    <name evidence="1" type="ORF">TNIN_322621</name>
</gene>
<dbReference type="Proteomes" id="UP000886998">
    <property type="component" value="Unassembled WGS sequence"/>
</dbReference>
<dbReference type="EMBL" id="BMAV01015382">
    <property type="protein sequence ID" value="GFY64735.1"/>
    <property type="molecule type" value="Genomic_DNA"/>
</dbReference>
<dbReference type="AlphaFoldDB" id="A0A8X6Y2A8"/>
<evidence type="ECO:0000313" key="2">
    <source>
        <dbReference type="Proteomes" id="UP000886998"/>
    </source>
</evidence>
<name>A0A8X6Y2A8_9ARAC</name>
<protein>
    <submittedName>
        <fullName evidence="1">Uncharacterized protein</fullName>
    </submittedName>
</protein>